<dbReference type="InParanoid" id="A0A1Z5KE89"/>
<protein>
    <recommendedName>
        <fullName evidence="2">DUF6604 domain-containing protein</fullName>
    </recommendedName>
</protein>
<gene>
    <name evidence="3" type="ORF">FisN_18Lh048</name>
</gene>
<evidence type="ECO:0000313" key="3">
    <source>
        <dbReference type="EMBL" id="GAX24496.1"/>
    </source>
</evidence>
<dbReference type="Proteomes" id="UP000198406">
    <property type="component" value="Unassembled WGS sequence"/>
</dbReference>
<dbReference type="Pfam" id="PF20253">
    <property type="entry name" value="DUF6604"/>
    <property type="match status" value="1"/>
</dbReference>
<evidence type="ECO:0000313" key="4">
    <source>
        <dbReference type="Proteomes" id="UP000198406"/>
    </source>
</evidence>
<evidence type="ECO:0000256" key="1">
    <source>
        <dbReference type="SAM" id="MobiDB-lite"/>
    </source>
</evidence>
<organism evidence="3 4">
    <name type="scientific">Fistulifera solaris</name>
    <name type="common">Oleaginous diatom</name>
    <dbReference type="NCBI Taxonomy" id="1519565"/>
    <lineage>
        <taxon>Eukaryota</taxon>
        <taxon>Sar</taxon>
        <taxon>Stramenopiles</taxon>
        <taxon>Ochrophyta</taxon>
        <taxon>Bacillariophyta</taxon>
        <taxon>Bacillariophyceae</taxon>
        <taxon>Bacillariophycidae</taxon>
        <taxon>Naviculales</taxon>
        <taxon>Naviculaceae</taxon>
        <taxon>Fistulifera</taxon>
    </lineage>
</organism>
<dbReference type="AlphaFoldDB" id="A0A1Z5KE89"/>
<proteinExistence type="predicted"/>
<keyword evidence="4" id="KW-1185">Reference proteome</keyword>
<dbReference type="OrthoDB" id="42854at2759"/>
<sequence length="1114" mass="125203">MPHNKGHNQGKKNKANRGRHNRQPISRTLPTAPSGGGQSLLQRIQSALPTFHSKLAPNDSIFENIGGGYYAMYKEATLRFHKWMANQACRGMKMTAVNDYRRGVDQIVEYNVKLYLKKVENGEFIVAPPDIMESLVSSIRLRERVAANLFGSKTGGDQGHQYIIDVLHYCRSALRFGNRVAAVYNAKDDEQVRVEDAVGGRFNALALDDDSEDEMDWEDIDRDIKDGKLPKYVGVQVEEDFDINKVLLKGDDRFQAMALLYTMDDLMQAVQQHYQLLKDFMRNVGNHDSSSCVQLVMECAVVANAATECVNRAENEMAIDHPHLSSFYHVLALVILTEPLADLNKLIDKARLKAVPHMALQFLAEIVECSFHNRGHERIPPIVKRFVQRSGLDPRYVDETAKGIHMLTSFETLLELEERSNLQQTAIMSQAGVKPHTWLHPSEYIGGDCCILNTQKIVQMVMGLLQNNRKLVGRPGFWGPPFDENNRPARRIRGDLDEPFASSIIPEILEICRYAPFHCLPDRSHLITVLDLLQRHVKGDRTKPVPIALSFGLHTVLMSVFVLQGEGDLARIAECSKQSYNKLFEQLQIASDRSKSPENSPIFYKNVQTFADLAAFAKPVSIQTDDRQTVDPLGAERLAFWNPVIGGEYLLYATYICSIGLGSATVDSLGQLRFALHLYNGLRIHDPTFKVSLLENSDAVFQGTKAVWVGGKPEKGACCKVFWMSWGMSPGHAARQASEKVDSNDVFSLNSRISADVLRELDEIRPEEFSPSYRHLVQNDFGSKDLEKHYTNKNADEATAEAKKRYGPLVDLLTRINIIRDAMDDDEENVLPVNFTALGSILLEYVNALSDHMGWSEMIQDVVRDNPDIRFGKTMGGSDLRGFTASDLNLKHQGLAHIWGHLLSCIDKDGTGKLLPVFHVDKVAAFTKLFFDKVENERYIFFVEIEESPIAKKRNPLQGTYPLGRTGKTPQDPLRAYWSFGYSKRRTPVARLITPGRLTPLEGLPVHEGEKNLKKGPHGKYRHIASYTLEELLDMNWDGSLYVSTKGRHAAIGYHVPFIPGYDSDSADEYEPIDIKRGKQQGTVGISKAQVGLFMLVPGAEDEPQLVRLNKGKK</sequence>
<name>A0A1Z5KE89_FISSO</name>
<evidence type="ECO:0000259" key="2">
    <source>
        <dbReference type="Pfam" id="PF20253"/>
    </source>
</evidence>
<reference evidence="3 4" key="1">
    <citation type="journal article" date="2015" name="Plant Cell">
        <title>Oil accumulation by the oleaginous diatom Fistulifera solaris as revealed by the genome and transcriptome.</title>
        <authorList>
            <person name="Tanaka T."/>
            <person name="Maeda Y."/>
            <person name="Veluchamy A."/>
            <person name="Tanaka M."/>
            <person name="Abida H."/>
            <person name="Marechal E."/>
            <person name="Bowler C."/>
            <person name="Muto M."/>
            <person name="Sunaga Y."/>
            <person name="Tanaka M."/>
            <person name="Yoshino T."/>
            <person name="Taniguchi T."/>
            <person name="Fukuda Y."/>
            <person name="Nemoto M."/>
            <person name="Matsumoto M."/>
            <person name="Wong P.S."/>
            <person name="Aburatani S."/>
            <person name="Fujibuchi W."/>
        </authorList>
    </citation>
    <scope>NUCLEOTIDE SEQUENCE [LARGE SCALE GENOMIC DNA]</scope>
    <source>
        <strain evidence="3 4">JPCC DA0580</strain>
    </source>
</reference>
<feature type="domain" description="DUF6604" evidence="2">
    <location>
        <begin position="73"/>
        <end position="317"/>
    </location>
</feature>
<feature type="region of interest" description="Disordered" evidence="1">
    <location>
        <begin position="1"/>
        <end position="38"/>
    </location>
</feature>
<accession>A0A1Z5KE89</accession>
<comment type="caution">
    <text evidence="3">The sequence shown here is derived from an EMBL/GenBank/DDBJ whole genome shotgun (WGS) entry which is preliminary data.</text>
</comment>
<dbReference type="InterPro" id="IPR046539">
    <property type="entry name" value="DUF6604"/>
</dbReference>
<dbReference type="EMBL" id="BDSP01000210">
    <property type="protein sequence ID" value="GAX24496.1"/>
    <property type="molecule type" value="Genomic_DNA"/>
</dbReference>
<feature type="compositionally biased region" description="Basic residues" evidence="1">
    <location>
        <begin position="1"/>
        <end position="22"/>
    </location>
</feature>